<evidence type="ECO:0000313" key="10">
    <source>
        <dbReference type="EMBL" id="CAE0638400.1"/>
    </source>
</evidence>
<keyword evidence="2 8" id="KW-0963">Cytoplasm</keyword>
<dbReference type="Gene3D" id="3.40.50.300">
    <property type="entry name" value="P-loop containing nucleotide triphosphate hydrolases"/>
    <property type="match status" value="1"/>
</dbReference>
<evidence type="ECO:0000256" key="4">
    <source>
        <dbReference type="ARBA" id="ARBA00022741"/>
    </source>
</evidence>
<feature type="binding site" evidence="8">
    <location>
        <begin position="71"/>
        <end position="78"/>
    </location>
    <ligand>
        <name>ATP</name>
        <dbReference type="ChEBI" id="CHEBI:30616"/>
    </ligand>
</feature>
<evidence type="ECO:0000256" key="3">
    <source>
        <dbReference type="ARBA" id="ARBA00022723"/>
    </source>
</evidence>
<comment type="subcellular location">
    <subcellularLocation>
        <location evidence="8">Cytoplasm</location>
    </subcellularLocation>
</comment>
<organism evidence="11">
    <name type="scientific">Heterosigma akashiwo</name>
    <name type="common">Chromophytic alga</name>
    <name type="synonym">Heterosigma carterae</name>
    <dbReference type="NCBI Taxonomy" id="2829"/>
    <lineage>
        <taxon>Eukaryota</taxon>
        <taxon>Sar</taxon>
        <taxon>Stramenopiles</taxon>
        <taxon>Ochrophyta</taxon>
        <taxon>Raphidophyceae</taxon>
        <taxon>Chattonellales</taxon>
        <taxon>Chattonellaceae</taxon>
        <taxon>Heterosigma</taxon>
    </lineage>
</organism>
<dbReference type="GO" id="GO:0140663">
    <property type="term" value="F:ATP-dependent FeS chaperone activity"/>
    <property type="evidence" value="ECO:0007669"/>
    <property type="project" value="InterPro"/>
</dbReference>
<comment type="function">
    <text evidence="8">Component of the cytosolic iron-sulfur (Fe/S) protein assembly (CIA) machinery. Required for maturation of extramitochondrial Fe-S proteins. The NUBP1-NUBP2 heterotetramer forms a Fe-S scaffold complex, mediating the de novo assembly of an Fe-S cluster and its transfer to target apoproteins.</text>
</comment>
<keyword evidence="3 8" id="KW-0479">Metal-binding</keyword>
<evidence type="ECO:0000313" key="11">
    <source>
        <dbReference type="EMBL" id="CAE0638401.1"/>
    </source>
</evidence>
<feature type="binding site" evidence="8">
    <location>
        <position position="40"/>
    </location>
    <ligand>
        <name>[4Fe-4S] cluster</name>
        <dbReference type="ChEBI" id="CHEBI:49883"/>
        <label>1</label>
    </ligand>
</feature>
<dbReference type="EMBL" id="HBIU01037447">
    <property type="protein sequence ID" value="CAE0638401.1"/>
    <property type="molecule type" value="Transcribed_RNA"/>
</dbReference>
<dbReference type="PANTHER" id="PTHR23264">
    <property type="entry name" value="NUCLEOTIDE-BINDING PROTEIN NBP35 YEAST -RELATED"/>
    <property type="match status" value="1"/>
</dbReference>
<dbReference type="AlphaFoldDB" id="A0A6V1SZ98"/>
<evidence type="ECO:0000256" key="5">
    <source>
        <dbReference type="ARBA" id="ARBA00022840"/>
    </source>
</evidence>
<keyword evidence="4 8" id="KW-0547">Nucleotide-binding</keyword>
<dbReference type="GO" id="GO:0005829">
    <property type="term" value="C:cytosol"/>
    <property type="evidence" value="ECO:0007669"/>
    <property type="project" value="TreeGrafter"/>
</dbReference>
<dbReference type="PROSITE" id="PS01215">
    <property type="entry name" value="MRP"/>
    <property type="match status" value="1"/>
</dbReference>
<dbReference type="CDD" id="cd02037">
    <property type="entry name" value="Mrp_NBP35"/>
    <property type="match status" value="1"/>
</dbReference>
<keyword evidence="7 8" id="KW-0411">Iron-sulfur</keyword>
<evidence type="ECO:0000256" key="6">
    <source>
        <dbReference type="ARBA" id="ARBA00023004"/>
    </source>
</evidence>
<name>A0A6V1SZ98_HETAK</name>
<gene>
    <name evidence="10" type="ORF">HAKA00212_LOCUS17183</name>
    <name evidence="11" type="ORF">HAKA00212_LOCUS17184</name>
</gene>
<evidence type="ECO:0000256" key="1">
    <source>
        <dbReference type="ARBA" id="ARBA00022485"/>
    </source>
</evidence>
<proteinExistence type="inferred from homology"/>
<dbReference type="GO" id="GO:0016226">
    <property type="term" value="P:iron-sulfur cluster assembly"/>
    <property type="evidence" value="ECO:0007669"/>
    <property type="project" value="UniProtKB-UniRule"/>
</dbReference>
<feature type="region of interest" description="Disordered" evidence="9">
    <location>
        <begin position="321"/>
        <end position="353"/>
    </location>
</feature>
<dbReference type="InterPro" id="IPR033756">
    <property type="entry name" value="YlxH/NBP35"/>
</dbReference>
<sequence length="372" mass="38869">MSEFQATKTPENANETCVGPQSDNAGKVDSCAGCPNQKACASGAPKQADPAVGQVADRLAQVKHKLLVLSGKGGVGKSTFACQLAFSLAKRGYQVGLLDVDICGPSVPTMLGLVGQEVHQSASGWSPVYVGDRLGVMSIGFMLPRQDDAVIWRGPRKNGLIRQFLTDVDWGHLDYLVVDTPPGTSDEHISIVQYLKGAGVDGAVVVTTPQEVAMADVRKELSFCAKTGLPVVGLVENMSGLQLPVADLRFADRASGEDRTAAALRLLRARCPEVLEMVAGCAVFPAGNGGGPAGMARRLGARYLGALPLDPRLAAAAEAGEPLAGPLLPDEDDEEGETQESAPSPPAARPFEDIVDKVVSAMEEVARSKTTA</sequence>
<dbReference type="InterPro" id="IPR019591">
    <property type="entry name" value="Mrp/NBP35_ATP-bd"/>
</dbReference>
<dbReference type="GO" id="GO:0005524">
    <property type="term" value="F:ATP binding"/>
    <property type="evidence" value="ECO:0007669"/>
    <property type="project" value="UniProtKB-KW"/>
</dbReference>
<evidence type="ECO:0000256" key="7">
    <source>
        <dbReference type="ARBA" id="ARBA00023014"/>
    </source>
</evidence>
<dbReference type="GO" id="GO:0046872">
    <property type="term" value="F:metal ion binding"/>
    <property type="evidence" value="ECO:0007669"/>
    <property type="project" value="UniProtKB-KW"/>
</dbReference>
<feature type="binding site" evidence="8">
    <location>
        <position position="17"/>
    </location>
    <ligand>
        <name>[4Fe-4S] cluster</name>
        <dbReference type="ChEBI" id="CHEBI:49883"/>
        <label>1</label>
    </ligand>
</feature>
<comment type="caution">
    <text evidence="8">Lacks conserved residue(s) required for the propagation of feature annotation.</text>
</comment>
<protein>
    <recommendedName>
        <fullName evidence="8">Cytosolic Fe-S cluster assembly factor NUBP1 homolog</fullName>
    </recommendedName>
</protein>
<dbReference type="InterPro" id="IPR027417">
    <property type="entry name" value="P-loop_NTPase"/>
</dbReference>
<dbReference type="SUPFAM" id="SSF52540">
    <property type="entry name" value="P-loop containing nucleoside triphosphate hydrolases"/>
    <property type="match status" value="1"/>
</dbReference>
<dbReference type="GO" id="GO:0051539">
    <property type="term" value="F:4 iron, 4 sulfur cluster binding"/>
    <property type="evidence" value="ECO:0007669"/>
    <property type="project" value="UniProtKB-UniRule"/>
</dbReference>
<dbReference type="Pfam" id="PF10609">
    <property type="entry name" value="ParA"/>
    <property type="match status" value="1"/>
</dbReference>
<reference evidence="11" key="1">
    <citation type="submission" date="2021-01" db="EMBL/GenBank/DDBJ databases">
        <authorList>
            <person name="Corre E."/>
            <person name="Pelletier E."/>
            <person name="Niang G."/>
            <person name="Scheremetjew M."/>
            <person name="Finn R."/>
            <person name="Kale V."/>
            <person name="Holt S."/>
            <person name="Cochrane G."/>
            <person name="Meng A."/>
            <person name="Brown T."/>
            <person name="Cohen L."/>
        </authorList>
    </citation>
    <scope>NUCLEOTIDE SEQUENCE</scope>
    <source>
        <strain evidence="11">CCMP3107</strain>
    </source>
</reference>
<keyword evidence="6 8" id="KW-0408">Iron</keyword>
<evidence type="ECO:0000256" key="2">
    <source>
        <dbReference type="ARBA" id="ARBA00022490"/>
    </source>
</evidence>
<comment type="similarity">
    <text evidence="8">Belongs to the Mrp/NBP35 ATP-binding proteins family. NUBP1/NBP35 subfamily.</text>
</comment>
<feature type="binding site" evidence="8">
    <location>
        <position position="34"/>
    </location>
    <ligand>
        <name>[4Fe-4S] cluster</name>
        <dbReference type="ChEBI" id="CHEBI:49883"/>
        <label>1</label>
    </ligand>
</feature>
<dbReference type="InterPro" id="IPR028601">
    <property type="entry name" value="NUBP1/Nbp35"/>
</dbReference>
<accession>A0A6V1SZ98</accession>
<evidence type="ECO:0000256" key="8">
    <source>
        <dbReference type="HAMAP-Rule" id="MF_03038"/>
    </source>
</evidence>
<dbReference type="InterPro" id="IPR000808">
    <property type="entry name" value="Mrp-like_CS"/>
</dbReference>
<feature type="binding site" evidence="8">
    <location>
        <position position="31"/>
    </location>
    <ligand>
        <name>[4Fe-4S] cluster</name>
        <dbReference type="ChEBI" id="CHEBI:49883"/>
        <label>1</label>
    </ligand>
</feature>
<dbReference type="HAMAP" id="MF_03038">
    <property type="entry name" value="NUBP1"/>
    <property type="match status" value="1"/>
</dbReference>
<evidence type="ECO:0000256" key="9">
    <source>
        <dbReference type="SAM" id="MobiDB-lite"/>
    </source>
</evidence>
<comment type="subunit">
    <text evidence="8">Heterotetramer of 2 NUBP1 and 2 NUBP2 chains.</text>
</comment>
<feature type="compositionally biased region" description="Acidic residues" evidence="9">
    <location>
        <begin position="329"/>
        <end position="338"/>
    </location>
</feature>
<keyword evidence="1 8" id="KW-0004">4Fe-4S</keyword>
<dbReference type="HAMAP" id="MF_02040">
    <property type="entry name" value="Mrp_NBP35"/>
    <property type="match status" value="1"/>
</dbReference>
<keyword evidence="5 8" id="KW-0067">ATP-binding</keyword>
<dbReference type="EMBL" id="HBIU01037445">
    <property type="protein sequence ID" value="CAE0638400.1"/>
    <property type="molecule type" value="Transcribed_RNA"/>
</dbReference>
<dbReference type="PANTHER" id="PTHR23264:SF19">
    <property type="entry name" value="CYTOSOLIC FE-S CLUSTER ASSEMBLY FACTOR NUBP2"/>
    <property type="match status" value="1"/>
</dbReference>
<feature type="region of interest" description="Disordered" evidence="9">
    <location>
        <begin position="1"/>
        <end position="20"/>
    </location>
</feature>
<comment type="cofactor">
    <cofactor evidence="8">
        <name>[4Fe-4S] cluster</name>
        <dbReference type="ChEBI" id="CHEBI:49883"/>
    </cofactor>
    <text evidence="8">Binds 4 [4Fe-4S] clusters per heterotetramer. Contains two stable clusters in the N-termini of NUBP1 and two labile, bridging clusters between subunits of the NUBP1-NUBP2 heterotetramer.</text>
</comment>